<sequence length="177" mass="20692">MSMEKIVCPYCGKSENVKNGKVAHKGEIRQRFLCRGCNRNFYPNFTLTNLDKCRQAVILYLEGVPKETIAKIIKVDSATVFKCINKYGANLSDIRNKRIVRLDEIEDVYGIIAEKSEDMIIKKPYKLIPYRNSLTIIEKQDYTHITQSKAQNQQKYKVQISKRKEEDVQHIINKDFR</sequence>
<name>H1DD71_9BACT</name>
<proteinExistence type="predicted"/>
<dbReference type="eggNOG" id="COG3677">
    <property type="taxonomic scope" value="Bacteria"/>
</dbReference>
<dbReference type="PATRIC" id="fig|742817.3.peg.48"/>
<dbReference type="STRING" id="742817.HMPREF9449_00049"/>
<evidence type="ECO:0008006" key="3">
    <source>
        <dbReference type="Google" id="ProtNLM"/>
    </source>
</evidence>
<comment type="caution">
    <text evidence="1">The sequence shown here is derived from an EMBL/GenBank/DDBJ whole genome shotgun (WGS) entry which is preliminary data.</text>
</comment>
<dbReference type="InterPro" id="IPR051354">
    <property type="entry name" value="Transposase_27_IS1"/>
</dbReference>
<dbReference type="HOGENOM" id="CLU_1516414_0_0_10"/>
<dbReference type="AlphaFoldDB" id="H1DD71"/>
<gene>
    <name evidence="1" type="ORF">HMPREF9449_00049</name>
</gene>
<dbReference type="PANTHER" id="PTHR33293">
    <property type="entry name" value="INSERTION ELEMENT IS1 1 PROTEIN INSB-RELATED"/>
    <property type="match status" value="1"/>
</dbReference>
<dbReference type="EMBL" id="ADMC01000001">
    <property type="protein sequence ID" value="EHP51047.1"/>
    <property type="molecule type" value="Genomic_DNA"/>
</dbReference>
<organism evidence="1 2">
    <name type="scientific">Odoribacter laneus YIT 12061</name>
    <dbReference type="NCBI Taxonomy" id="742817"/>
    <lineage>
        <taxon>Bacteria</taxon>
        <taxon>Pseudomonadati</taxon>
        <taxon>Bacteroidota</taxon>
        <taxon>Bacteroidia</taxon>
        <taxon>Bacteroidales</taxon>
        <taxon>Odoribacteraceae</taxon>
        <taxon>Odoribacter</taxon>
    </lineage>
</organism>
<evidence type="ECO:0000313" key="2">
    <source>
        <dbReference type="Proteomes" id="UP000004892"/>
    </source>
</evidence>
<evidence type="ECO:0000313" key="1">
    <source>
        <dbReference type="EMBL" id="EHP51047.1"/>
    </source>
</evidence>
<accession>H1DD71</accession>
<dbReference type="Proteomes" id="UP000004892">
    <property type="component" value="Unassembled WGS sequence"/>
</dbReference>
<dbReference type="PANTHER" id="PTHR33293:SF1">
    <property type="entry name" value="INSERTION ELEMENT IS1 1 PROTEIN INSB-RELATED"/>
    <property type="match status" value="1"/>
</dbReference>
<keyword evidence="2" id="KW-1185">Reference proteome</keyword>
<protein>
    <recommendedName>
        <fullName evidence="3">InsA N-terminal domain-containing protein</fullName>
    </recommendedName>
</protein>
<reference evidence="1 2" key="1">
    <citation type="submission" date="2012-01" db="EMBL/GenBank/DDBJ databases">
        <title>The Genome Sequence of Odoribacter laneus YIT 12061.</title>
        <authorList>
            <consortium name="The Broad Institute Genome Sequencing Platform"/>
            <person name="Earl A."/>
            <person name="Ward D."/>
            <person name="Feldgarden M."/>
            <person name="Gevers D."/>
            <person name="Morotomi M."/>
            <person name="Young S.K."/>
            <person name="Zeng Q."/>
            <person name="Gargeya S."/>
            <person name="Fitzgerald M."/>
            <person name="Haas B."/>
            <person name="Abouelleil A."/>
            <person name="Alvarado L."/>
            <person name="Arachchi H.M."/>
            <person name="Berlin A."/>
            <person name="Chapman S.B."/>
            <person name="Gearin G."/>
            <person name="Goldberg J."/>
            <person name="Griggs A."/>
            <person name="Gujja S."/>
            <person name="Hansen M."/>
            <person name="Heiman D."/>
            <person name="Howarth C."/>
            <person name="Larimer J."/>
            <person name="Lui A."/>
            <person name="MacDonald P.J.P."/>
            <person name="McCowen C."/>
            <person name="Montmayeur A."/>
            <person name="Murphy C."/>
            <person name="Neiman D."/>
            <person name="Pearson M."/>
            <person name="Priest M."/>
            <person name="Roberts A."/>
            <person name="Saif S."/>
            <person name="Shea T."/>
            <person name="Sisk P."/>
            <person name="Stolte C."/>
            <person name="Sykes S."/>
            <person name="Wortman J."/>
            <person name="Nusbaum C."/>
            <person name="Birren B."/>
        </authorList>
    </citation>
    <scope>NUCLEOTIDE SEQUENCE [LARGE SCALE GENOMIC DNA]</scope>
    <source>
        <strain evidence="1 2">YIT 12061</strain>
    </source>
</reference>